<sequence>MKTTLPIASVALLLSFCAVCQASTPMAQGTIRFTGSIVESPCTTSSQLNGWRMQGCSASAREPGIEVRPINSQAAVRALDNTSVQVKRVAGSGHPGRYYDRQYVLVDNAGTPVTTGTYVITLTLP</sequence>
<evidence type="ECO:0000256" key="1">
    <source>
        <dbReference type="SAM" id="SignalP"/>
    </source>
</evidence>
<accession>A0AB39HSZ9</accession>
<dbReference type="EMBL" id="CP162607">
    <property type="protein sequence ID" value="XDK35102.1"/>
    <property type="molecule type" value="Genomic_DNA"/>
</dbReference>
<keyword evidence="1" id="KW-0732">Signal</keyword>
<feature type="chain" id="PRO_5044241509" evidence="1">
    <location>
        <begin position="23"/>
        <end position="125"/>
    </location>
</feature>
<dbReference type="AlphaFoldDB" id="A0AB39HSZ9"/>
<reference evidence="2" key="1">
    <citation type="submission" date="2024-07" db="EMBL/GenBank/DDBJ databases">
        <title>Identification and characteristics of a novel species of coltsfoot's symbiotic bacteria.</title>
        <authorList>
            <person name="Juszczyk A."/>
            <person name="Jasielczuk I."/>
            <person name="Gurgul A."/>
            <person name="Rogala M."/>
            <person name="Kowalczyk A."/>
            <person name="Szmatola T."/>
            <person name="Kosecka-Strojek M."/>
            <person name="Arent Z."/>
            <person name="Latowski D."/>
        </authorList>
    </citation>
    <scope>NUCLEOTIDE SEQUENCE</scope>
    <source>
        <strain evidence="2">Hg7Tf</strain>
    </source>
</reference>
<name>A0AB39HSZ9_9PSED</name>
<organism evidence="2">
    <name type="scientific">Pseudomonas sp. Hg7Tf</name>
    <dbReference type="NCBI Taxonomy" id="3236988"/>
    <lineage>
        <taxon>Bacteria</taxon>
        <taxon>Pseudomonadati</taxon>
        <taxon>Pseudomonadota</taxon>
        <taxon>Gammaproteobacteria</taxon>
        <taxon>Pseudomonadales</taxon>
        <taxon>Pseudomonadaceae</taxon>
        <taxon>Pseudomonas</taxon>
    </lineage>
</organism>
<feature type="signal peptide" evidence="1">
    <location>
        <begin position="1"/>
        <end position="22"/>
    </location>
</feature>
<gene>
    <name evidence="2" type="ORF">AB4Y39_15425</name>
</gene>
<dbReference type="RefSeq" id="WP_280042389.1">
    <property type="nucleotide sequence ID" value="NZ_CP162607.1"/>
</dbReference>
<protein>
    <submittedName>
        <fullName evidence="2">Type 1 fimbrial protein</fullName>
    </submittedName>
</protein>
<proteinExistence type="predicted"/>
<evidence type="ECO:0000313" key="2">
    <source>
        <dbReference type="EMBL" id="XDK35102.1"/>
    </source>
</evidence>